<keyword evidence="4" id="KW-0472">Membrane</keyword>
<protein>
    <submittedName>
        <fullName evidence="6">Peptide ABC transporter substrate-binding protein</fullName>
    </submittedName>
</protein>
<dbReference type="PANTHER" id="PTHR30290">
    <property type="entry name" value="PERIPLASMIC BINDING COMPONENT OF ABC TRANSPORTER"/>
    <property type="match status" value="1"/>
</dbReference>
<organism evidence="6">
    <name type="scientific">Caldilinea aerophila</name>
    <dbReference type="NCBI Taxonomy" id="133453"/>
    <lineage>
        <taxon>Bacteria</taxon>
        <taxon>Bacillati</taxon>
        <taxon>Chloroflexota</taxon>
        <taxon>Caldilineae</taxon>
        <taxon>Caldilineales</taxon>
        <taxon>Caldilineaceae</taxon>
        <taxon>Caldilinea</taxon>
    </lineage>
</organism>
<dbReference type="InterPro" id="IPR030678">
    <property type="entry name" value="Peptide/Ni-bd"/>
</dbReference>
<dbReference type="GO" id="GO:0043190">
    <property type="term" value="C:ATP-binding cassette (ABC) transporter complex"/>
    <property type="evidence" value="ECO:0007669"/>
    <property type="project" value="InterPro"/>
</dbReference>
<dbReference type="CDD" id="cd08513">
    <property type="entry name" value="PBP2_thermophilic_Hb8_like"/>
    <property type="match status" value="1"/>
</dbReference>
<name>A0A7C1FFA3_9CHLR</name>
<accession>A0A7C1FFA3</accession>
<dbReference type="Pfam" id="PF00496">
    <property type="entry name" value="SBP_bac_5"/>
    <property type="match status" value="1"/>
</dbReference>
<feature type="transmembrane region" description="Helical" evidence="4">
    <location>
        <begin position="27"/>
        <end position="48"/>
    </location>
</feature>
<evidence type="ECO:0000256" key="2">
    <source>
        <dbReference type="ARBA" id="ARBA00022448"/>
    </source>
</evidence>
<dbReference type="GO" id="GO:0015833">
    <property type="term" value="P:peptide transport"/>
    <property type="evidence" value="ECO:0007669"/>
    <property type="project" value="TreeGrafter"/>
</dbReference>
<evidence type="ECO:0000256" key="4">
    <source>
        <dbReference type="SAM" id="Phobius"/>
    </source>
</evidence>
<dbReference type="GO" id="GO:0042597">
    <property type="term" value="C:periplasmic space"/>
    <property type="evidence" value="ECO:0007669"/>
    <property type="project" value="UniProtKB-ARBA"/>
</dbReference>
<dbReference type="InterPro" id="IPR039424">
    <property type="entry name" value="SBP_5"/>
</dbReference>
<evidence type="ECO:0000256" key="3">
    <source>
        <dbReference type="ARBA" id="ARBA00022729"/>
    </source>
</evidence>
<dbReference type="Gene3D" id="3.40.190.10">
    <property type="entry name" value="Periplasmic binding protein-like II"/>
    <property type="match status" value="1"/>
</dbReference>
<sequence length="580" mass="64648">MHSPHPLHSTSTEVVSPVESLGHHMRWLVLIALVGIGALLITLGFATYTVPTVLVPDRGGVFREGVAGAPQYLHPVWCQNDLGVDGDLCALVYRGLMRFDKNGRVVPDLAESWSIIDGRIYQFRLKSDIFWHDGRRITADDAYFTFTTLQDPALVDIPGLSGLWRNVTVEKLDDRTIQMTLPQPFIPFVDLMTVGLLPQHIYRSVPPKDLLTKPLIENPIGSGPMRITSISSGSVRLEPSPFSGSTPYILAMEFYFFPDYASMLAAFDEERIDALSIILPTDVRRLAERGDTQLFSSVDSSYESILFNLNNPNVPFFQERDVRQALLYAIDRERLIEDALAGQGVVAHSLLSPNHWAFYEDVKTYPFDPARARTLLDGAGWIDKDGDGVREKEGKPLAFILLVKDDLRHQAIGAKLVSDWAQIGVRASLQPVTFSGLVTDFLAPRTFEAALTDWRQVGDPDPFPQWHSSQIDANGQNYTGWENAEADQLMETARQNANEAERKALYARFQEIFADELPALPLFHPLYTYGVSTRVNNVQVGVLNTPSERFATFPSWYIDSRRVPVSQAAAAPPTPPGVAP</sequence>
<proteinExistence type="inferred from homology"/>
<feature type="domain" description="Solute-binding protein family 5" evidence="5">
    <location>
        <begin position="105"/>
        <end position="469"/>
    </location>
</feature>
<comment type="similarity">
    <text evidence="1">Belongs to the bacterial solute-binding protein 5 family.</text>
</comment>
<dbReference type="AlphaFoldDB" id="A0A7C1FFA3"/>
<reference evidence="6" key="1">
    <citation type="journal article" date="2020" name="mSystems">
        <title>Genome- and Community-Level Interaction Insights into Carbon Utilization and Element Cycling Functions of Hydrothermarchaeota in Hydrothermal Sediment.</title>
        <authorList>
            <person name="Zhou Z."/>
            <person name="Liu Y."/>
            <person name="Xu W."/>
            <person name="Pan J."/>
            <person name="Luo Z.H."/>
            <person name="Li M."/>
        </authorList>
    </citation>
    <scope>NUCLEOTIDE SEQUENCE [LARGE SCALE GENOMIC DNA]</scope>
    <source>
        <strain evidence="6">SpSt-289</strain>
    </source>
</reference>
<keyword evidence="4" id="KW-0812">Transmembrane</keyword>
<dbReference type="Gene3D" id="3.90.76.10">
    <property type="entry name" value="Dipeptide-binding Protein, Domain 1"/>
    <property type="match status" value="1"/>
</dbReference>
<keyword evidence="2" id="KW-0813">Transport</keyword>
<gene>
    <name evidence="6" type="ORF">ENQ20_07360</name>
</gene>
<keyword evidence="4" id="KW-1133">Transmembrane helix</keyword>
<dbReference type="GO" id="GO:1904680">
    <property type="term" value="F:peptide transmembrane transporter activity"/>
    <property type="evidence" value="ECO:0007669"/>
    <property type="project" value="TreeGrafter"/>
</dbReference>
<comment type="caution">
    <text evidence="6">The sequence shown here is derived from an EMBL/GenBank/DDBJ whole genome shotgun (WGS) entry which is preliminary data.</text>
</comment>
<dbReference type="EMBL" id="DSMG01000078">
    <property type="protein sequence ID" value="HDX31299.1"/>
    <property type="molecule type" value="Genomic_DNA"/>
</dbReference>
<dbReference type="InterPro" id="IPR000914">
    <property type="entry name" value="SBP_5_dom"/>
</dbReference>
<keyword evidence="3" id="KW-0732">Signal</keyword>
<dbReference type="PIRSF" id="PIRSF002741">
    <property type="entry name" value="MppA"/>
    <property type="match status" value="1"/>
</dbReference>
<evidence type="ECO:0000313" key="6">
    <source>
        <dbReference type="EMBL" id="HDX31299.1"/>
    </source>
</evidence>
<evidence type="ECO:0000256" key="1">
    <source>
        <dbReference type="ARBA" id="ARBA00005695"/>
    </source>
</evidence>
<dbReference type="Gene3D" id="3.10.105.10">
    <property type="entry name" value="Dipeptide-binding Protein, Domain 3"/>
    <property type="match status" value="1"/>
</dbReference>
<dbReference type="PANTHER" id="PTHR30290:SF9">
    <property type="entry name" value="OLIGOPEPTIDE-BINDING PROTEIN APPA"/>
    <property type="match status" value="1"/>
</dbReference>
<dbReference type="SUPFAM" id="SSF53850">
    <property type="entry name" value="Periplasmic binding protein-like II"/>
    <property type="match status" value="1"/>
</dbReference>
<evidence type="ECO:0000259" key="5">
    <source>
        <dbReference type="Pfam" id="PF00496"/>
    </source>
</evidence>